<evidence type="ECO:0000313" key="2">
    <source>
        <dbReference type="Proteomes" id="UP000095472"/>
    </source>
</evidence>
<organism evidence="1 2">
    <name type="scientific">Desertifilum tharense IPPAS B-1220</name>
    <dbReference type="NCBI Taxonomy" id="1781255"/>
    <lineage>
        <taxon>Bacteria</taxon>
        <taxon>Bacillati</taxon>
        <taxon>Cyanobacteriota</taxon>
        <taxon>Cyanophyceae</taxon>
        <taxon>Desertifilales</taxon>
        <taxon>Desertifilaceae</taxon>
        <taxon>Desertifilum</taxon>
    </lineage>
</organism>
<sequence length="44" mass="4868">MTNPWAIALTEPTQVGEARRRASSLARQLGFTEVECGKVAIDRH</sequence>
<dbReference type="EMBL" id="CP182909">
    <property type="protein sequence ID" value="XPM65540.1"/>
    <property type="molecule type" value="Genomic_DNA"/>
</dbReference>
<evidence type="ECO:0000313" key="1">
    <source>
        <dbReference type="EMBL" id="XPM65540.1"/>
    </source>
</evidence>
<protein>
    <submittedName>
        <fullName evidence="1">Uncharacterized protein</fullName>
    </submittedName>
</protein>
<reference evidence="1 2" key="1">
    <citation type="journal article" date="2016" name="Genome Announc.">
        <title>Draft Genome Sequence of the Thermotolerant Cyanobacterium Desertifilum sp. IPPAS B-1220.</title>
        <authorList>
            <person name="Mironov K.S."/>
            <person name="Sinetova M.A."/>
            <person name="Bolatkhan K."/>
            <person name="Zayadan B.K."/>
            <person name="Ustinova V.V."/>
            <person name="Kupriyanova E.V."/>
            <person name="Skrypnik A.N."/>
            <person name="Gogoleva N.E."/>
            <person name="Gogolev Y.V."/>
            <person name="Los D.A."/>
        </authorList>
    </citation>
    <scope>NUCLEOTIDE SEQUENCE [LARGE SCALE GENOMIC DNA]</scope>
    <source>
        <strain evidence="1 2">IPPAS B-1220</strain>
    </source>
</reference>
<gene>
    <name evidence="1" type="ORF">BH720_007705</name>
</gene>
<keyword evidence="2" id="KW-1185">Reference proteome</keyword>
<name>A0ACD5GX05_9CYAN</name>
<accession>A0ACD5GX05</accession>
<dbReference type="Proteomes" id="UP000095472">
    <property type="component" value="Chromosome"/>
</dbReference>
<proteinExistence type="predicted"/>